<evidence type="ECO:0000313" key="8">
    <source>
        <dbReference type="Proteomes" id="UP000053105"/>
    </source>
</evidence>
<evidence type="ECO:0000256" key="1">
    <source>
        <dbReference type="ARBA" id="ARBA00022490"/>
    </source>
</evidence>
<comment type="function">
    <text evidence="5">S-adenosyl-L-methionine-dependent protein-lysine N-methyltransferase that methylates elongation factor 1-alpha.</text>
</comment>
<gene>
    <name evidence="7" type="ORF">WN51_00858</name>
</gene>
<evidence type="ECO:0000313" key="7">
    <source>
        <dbReference type="EMBL" id="KOX80940.1"/>
    </source>
</evidence>
<feature type="domain" description="Methyltransferase" evidence="6">
    <location>
        <begin position="61"/>
        <end position="191"/>
    </location>
</feature>
<dbReference type="GO" id="GO:0032259">
    <property type="term" value="P:methylation"/>
    <property type="evidence" value="ECO:0007669"/>
    <property type="project" value="UniProtKB-KW"/>
</dbReference>
<dbReference type="OrthoDB" id="540004at2759"/>
<dbReference type="STRING" id="166423.A0A0M9AB85"/>
<dbReference type="InterPro" id="IPR025714">
    <property type="entry name" value="Methyltranfer_dom"/>
</dbReference>
<comment type="subcellular location">
    <subcellularLocation>
        <location evidence="5">Cytoplasm</location>
    </subcellularLocation>
</comment>
<dbReference type="Gene3D" id="3.40.50.150">
    <property type="entry name" value="Vaccinia Virus protein VP39"/>
    <property type="match status" value="1"/>
</dbReference>
<dbReference type="GO" id="GO:0005737">
    <property type="term" value="C:cytoplasm"/>
    <property type="evidence" value="ECO:0007669"/>
    <property type="project" value="UniProtKB-SubCell"/>
</dbReference>
<evidence type="ECO:0000256" key="4">
    <source>
        <dbReference type="ARBA" id="ARBA00022691"/>
    </source>
</evidence>
<dbReference type="PANTHER" id="PTHR12843:SF5">
    <property type="entry name" value="EEF1A LYSINE METHYLTRANSFERASE 2"/>
    <property type="match status" value="1"/>
</dbReference>
<dbReference type="EMBL" id="KQ435694">
    <property type="protein sequence ID" value="KOX80940.1"/>
    <property type="molecule type" value="Genomic_DNA"/>
</dbReference>
<comment type="similarity">
    <text evidence="5">Belongs to the class I-like SAM-binding methyltransferase superfamily. EFM4 family.</text>
</comment>
<organism evidence="7 8">
    <name type="scientific">Melipona quadrifasciata</name>
    <dbReference type="NCBI Taxonomy" id="166423"/>
    <lineage>
        <taxon>Eukaryota</taxon>
        <taxon>Metazoa</taxon>
        <taxon>Ecdysozoa</taxon>
        <taxon>Arthropoda</taxon>
        <taxon>Hexapoda</taxon>
        <taxon>Insecta</taxon>
        <taxon>Pterygota</taxon>
        <taxon>Neoptera</taxon>
        <taxon>Endopterygota</taxon>
        <taxon>Hymenoptera</taxon>
        <taxon>Apocrita</taxon>
        <taxon>Aculeata</taxon>
        <taxon>Apoidea</taxon>
        <taxon>Anthophila</taxon>
        <taxon>Apidae</taxon>
        <taxon>Melipona</taxon>
    </lineage>
</organism>
<evidence type="ECO:0000256" key="3">
    <source>
        <dbReference type="ARBA" id="ARBA00022679"/>
    </source>
</evidence>
<reference evidence="7 8" key="1">
    <citation type="submission" date="2015-07" db="EMBL/GenBank/DDBJ databases">
        <title>The genome of Melipona quadrifasciata.</title>
        <authorList>
            <person name="Pan H."/>
            <person name="Kapheim K."/>
        </authorList>
    </citation>
    <scope>NUCLEOTIDE SEQUENCE [LARGE SCALE GENOMIC DNA]</scope>
    <source>
        <strain evidence="7">0111107301</strain>
        <tissue evidence="7">Whole body</tissue>
    </source>
</reference>
<evidence type="ECO:0000256" key="2">
    <source>
        <dbReference type="ARBA" id="ARBA00022603"/>
    </source>
</evidence>
<keyword evidence="4 5" id="KW-0949">S-adenosyl-L-methionine</keyword>
<dbReference type="SUPFAM" id="SSF53335">
    <property type="entry name" value="S-adenosyl-L-methionine-dependent methyltransferases"/>
    <property type="match status" value="1"/>
</dbReference>
<accession>A0A0M9AB85</accession>
<evidence type="ECO:0000256" key="5">
    <source>
        <dbReference type="HAMAP-Rule" id="MF_03188"/>
    </source>
</evidence>
<dbReference type="CDD" id="cd02440">
    <property type="entry name" value="AdoMet_MTases"/>
    <property type="match status" value="1"/>
</dbReference>
<keyword evidence="1 5" id="KW-0963">Cytoplasm</keyword>
<protein>
    <recommendedName>
        <fullName evidence="5">Protein-lysine N-methyltransferase WN51_00858</fullName>
        <ecNumber evidence="5">2.1.1.-</ecNumber>
    </recommendedName>
</protein>
<dbReference type="HAMAP" id="MF_03188">
    <property type="entry name" value="Methyltr_EFM4"/>
    <property type="match status" value="1"/>
</dbReference>
<evidence type="ECO:0000259" key="6">
    <source>
        <dbReference type="Pfam" id="PF13847"/>
    </source>
</evidence>
<dbReference type="Pfam" id="PF13847">
    <property type="entry name" value="Methyltransf_31"/>
    <property type="match status" value="1"/>
</dbReference>
<dbReference type="InterPro" id="IPR029063">
    <property type="entry name" value="SAM-dependent_MTases_sf"/>
</dbReference>
<name>A0A0M9AB85_9HYME</name>
<keyword evidence="3 5" id="KW-0808">Transferase</keyword>
<keyword evidence="8" id="KW-1185">Reference proteome</keyword>
<sequence length="223" mass="25535">MTDENIEELAPSDLGTLDYWERIYSDDLDNFKECGDVGEIWFGKSNTLKVVRWIHTQLKLNKNDKIIDIGCGNGMTLVELVKLGFEELLGIDYSEKAVDLAREILTENNTPHVELKVCDILDSKNFNLPVNFKLAHDKGTYDAISLNPENPASKRQKYIENVYRILLPSGYLVLTSCNWTKEEIEKHFQNYFDILHVLPADETFMFGGQTGNTVTQLVLQKKQ</sequence>
<keyword evidence="2 5" id="KW-0489">Methyltransferase</keyword>
<dbReference type="InterPro" id="IPR026635">
    <property type="entry name" value="Efm4/METTL10"/>
</dbReference>
<dbReference type="AlphaFoldDB" id="A0A0M9AB85"/>
<dbReference type="PANTHER" id="PTHR12843">
    <property type="entry name" value="PROTEIN-LYSINE N-METHYLTRANSFERASE METTL10"/>
    <property type="match status" value="1"/>
</dbReference>
<dbReference type="EC" id="2.1.1.-" evidence="5"/>
<proteinExistence type="inferred from homology"/>
<dbReference type="GO" id="GO:0016279">
    <property type="term" value="F:protein-lysine N-methyltransferase activity"/>
    <property type="evidence" value="ECO:0007669"/>
    <property type="project" value="UniProtKB-UniRule"/>
</dbReference>
<dbReference type="Proteomes" id="UP000053105">
    <property type="component" value="Unassembled WGS sequence"/>
</dbReference>